<dbReference type="OMA" id="QEMAIWI"/>
<dbReference type="OrthoDB" id="3794806at2759"/>
<reference evidence="4 5" key="1">
    <citation type="submission" date="2020-04" db="EMBL/GenBank/DDBJ databases">
        <title>Plant Genome Project.</title>
        <authorList>
            <person name="Zhang R.-G."/>
        </authorList>
    </citation>
    <scope>NUCLEOTIDE SEQUENCE [LARGE SCALE GENOMIC DNA]</scope>
    <source>
        <strain evidence="4">YNK0</strain>
        <tissue evidence="4">Leaf</tissue>
    </source>
</reference>
<dbReference type="FunFam" id="1.10.10.10:FF:000322">
    <property type="entry name" value="Probable disease resistance protein At1g63360"/>
    <property type="match status" value="1"/>
</dbReference>
<dbReference type="PANTHER" id="PTHR23155:SF1192">
    <property type="entry name" value="DISEASE RESISTANCE PROTEIN RFL1-RELATED"/>
    <property type="match status" value="1"/>
</dbReference>
<accession>A0A834Z4F0</accession>
<keyword evidence="2" id="KW-0611">Plant defense</keyword>
<dbReference type="EMBL" id="JABCRI010000009">
    <property type="protein sequence ID" value="KAF8400754.1"/>
    <property type="molecule type" value="Genomic_DNA"/>
</dbReference>
<protein>
    <recommendedName>
        <fullName evidence="3">Disease resistance protein winged helix domain-containing protein</fullName>
    </recommendedName>
</protein>
<evidence type="ECO:0000256" key="2">
    <source>
        <dbReference type="ARBA" id="ARBA00022821"/>
    </source>
</evidence>
<evidence type="ECO:0000313" key="5">
    <source>
        <dbReference type="Proteomes" id="UP000655225"/>
    </source>
</evidence>
<dbReference type="InterPro" id="IPR044974">
    <property type="entry name" value="Disease_R_plants"/>
</dbReference>
<dbReference type="GO" id="GO:0098542">
    <property type="term" value="P:defense response to other organism"/>
    <property type="evidence" value="ECO:0007669"/>
    <property type="project" value="TreeGrafter"/>
</dbReference>
<sequence>MASKKTPNEWNYAITILKKAASEFSGMGDRVLPLLKYSYDNLRNDTMKSCFLYPEDYLIDKQGLIEFWIGEGFLNECDNMDEALNQGHDIIRNLIAACLLESDNREEVTVNMHDVIRDLALWIASDCGRDKGRFLVQAGVGVTKAPDNKKWEVAERISLMNEE</sequence>
<dbReference type="PANTHER" id="PTHR23155">
    <property type="entry name" value="DISEASE RESISTANCE PROTEIN RP"/>
    <property type="match status" value="1"/>
</dbReference>
<keyword evidence="1" id="KW-0677">Repeat</keyword>
<evidence type="ECO:0000313" key="4">
    <source>
        <dbReference type="EMBL" id="KAF8400754.1"/>
    </source>
</evidence>
<evidence type="ECO:0000259" key="3">
    <source>
        <dbReference type="Pfam" id="PF23559"/>
    </source>
</evidence>
<comment type="caution">
    <text evidence="4">The sequence shown here is derived from an EMBL/GenBank/DDBJ whole genome shotgun (WGS) entry which is preliminary data.</text>
</comment>
<feature type="domain" description="Disease resistance protein winged helix" evidence="3">
    <location>
        <begin position="52"/>
        <end position="120"/>
    </location>
</feature>
<dbReference type="AlphaFoldDB" id="A0A834Z4F0"/>
<evidence type="ECO:0000256" key="1">
    <source>
        <dbReference type="ARBA" id="ARBA00022737"/>
    </source>
</evidence>
<name>A0A834Z4F0_TETSI</name>
<proteinExistence type="predicted"/>
<keyword evidence="5" id="KW-1185">Reference proteome</keyword>
<dbReference type="InterPro" id="IPR036388">
    <property type="entry name" value="WH-like_DNA-bd_sf"/>
</dbReference>
<dbReference type="Gene3D" id="1.10.10.10">
    <property type="entry name" value="Winged helix-like DNA-binding domain superfamily/Winged helix DNA-binding domain"/>
    <property type="match status" value="1"/>
</dbReference>
<dbReference type="InterPro" id="IPR058922">
    <property type="entry name" value="WHD_DRP"/>
</dbReference>
<organism evidence="4 5">
    <name type="scientific">Tetracentron sinense</name>
    <name type="common">Spur-leaf</name>
    <dbReference type="NCBI Taxonomy" id="13715"/>
    <lineage>
        <taxon>Eukaryota</taxon>
        <taxon>Viridiplantae</taxon>
        <taxon>Streptophyta</taxon>
        <taxon>Embryophyta</taxon>
        <taxon>Tracheophyta</taxon>
        <taxon>Spermatophyta</taxon>
        <taxon>Magnoliopsida</taxon>
        <taxon>Trochodendrales</taxon>
        <taxon>Trochodendraceae</taxon>
        <taxon>Tetracentron</taxon>
    </lineage>
</organism>
<gene>
    <name evidence="4" type="ORF">HHK36_014054</name>
</gene>
<dbReference type="Proteomes" id="UP000655225">
    <property type="component" value="Unassembled WGS sequence"/>
</dbReference>
<dbReference type="Pfam" id="PF23559">
    <property type="entry name" value="WHD_DRP"/>
    <property type="match status" value="1"/>
</dbReference>